<evidence type="ECO:0000313" key="1">
    <source>
        <dbReference type="EMBL" id="MBB3914386.1"/>
    </source>
</evidence>
<dbReference type="AlphaFoldDB" id="A0A7W6BAU7"/>
<protein>
    <submittedName>
        <fullName evidence="1">Uncharacterized protein</fullName>
    </submittedName>
</protein>
<reference evidence="1 2" key="1">
    <citation type="submission" date="2020-08" db="EMBL/GenBank/DDBJ databases">
        <title>Genomic Encyclopedia of Type Strains, Phase IV (KMG-IV): sequencing the most valuable type-strain genomes for metagenomic binning, comparative biology and taxonomic classification.</title>
        <authorList>
            <person name="Goeker M."/>
        </authorList>
    </citation>
    <scope>NUCLEOTIDE SEQUENCE [LARGE SCALE GENOMIC DNA]</scope>
    <source>
        <strain evidence="1 2">DSM 19331</strain>
    </source>
</reference>
<name>A0A7W6BAU7_9HYPH</name>
<proteinExistence type="predicted"/>
<accession>A0A7W6BAU7</accession>
<dbReference type="Proteomes" id="UP000545490">
    <property type="component" value="Unassembled WGS sequence"/>
</dbReference>
<organism evidence="1 2">
    <name type="scientific">Rhizobium fabae</name>
    <dbReference type="NCBI Taxonomy" id="573179"/>
    <lineage>
        <taxon>Bacteria</taxon>
        <taxon>Pseudomonadati</taxon>
        <taxon>Pseudomonadota</taxon>
        <taxon>Alphaproteobacteria</taxon>
        <taxon>Hyphomicrobiales</taxon>
        <taxon>Rhizobiaceae</taxon>
        <taxon>Rhizobium/Agrobacterium group</taxon>
        <taxon>Rhizobium</taxon>
    </lineage>
</organism>
<sequence length="56" mass="6492">MQSQFLARSRAVEEVDQTVRAREEKTLRLREAREAKELQDRLTAANALAAKQKHKD</sequence>
<comment type="caution">
    <text evidence="1">The sequence shown here is derived from an EMBL/GenBank/DDBJ whole genome shotgun (WGS) entry which is preliminary data.</text>
</comment>
<evidence type="ECO:0000313" key="2">
    <source>
        <dbReference type="Proteomes" id="UP000545490"/>
    </source>
</evidence>
<dbReference type="EMBL" id="JACIDG010000004">
    <property type="protein sequence ID" value="MBB3914386.1"/>
    <property type="molecule type" value="Genomic_DNA"/>
</dbReference>
<gene>
    <name evidence="1" type="ORF">GGQ65_001668</name>
</gene>